<dbReference type="STRING" id="592010.GCWU000182_000128"/>
<feature type="signal peptide" evidence="2">
    <location>
        <begin position="1"/>
        <end position="26"/>
    </location>
</feature>
<dbReference type="EMBL" id="ACIN03000001">
    <property type="protein sequence ID" value="ESK66441.1"/>
    <property type="molecule type" value="Genomic_DNA"/>
</dbReference>
<gene>
    <name evidence="3" type="ORF">GCWU000182_000128</name>
</gene>
<sequence length="230" mass="23863">MKLSRNTLRSLAVGVLASAVVTAAFALSQGQLPVQGVNGTNVLNGGTTTANADQQARLDALSSEKSALESTQNTLNASLASLKEQASRQSSELEALKSHSTSSSSTSNESSSTSSEGLSSSSNEANQADTTEASQEETNHAGTTGTTAPSDGQWTTEGGNFTVNPGDTSEDVAQNLYDAGIISSPDVFLEVVDQWDLSTLLIAGTYELNSGMNVNTIAEILTNGAYYWQP</sequence>
<feature type="region of interest" description="Disordered" evidence="1">
    <location>
        <begin position="81"/>
        <end position="167"/>
    </location>
</feature>
<dbReference type="Gene3D" id="3.30.1490.480">
    <property type="entry name" value="Endolytic murein transglycosylase"/>
    <property type="match status" value="1"/>
</dbReference>
<dbReference type="HOGENOM" id="CLU_1202672_0_0_9"/>
<keyword evidence="4" id="KW-1185">Reference proteome</keyword>
<feature type="chain" id="PRO_5004807995" evidence="2">
    <location>
        <begin position="27"/>
        <end position="230"/>
    </location>
</feature>
<dbReference type="RefSeq" id="WP_023390789.1">
    <property type="nucleotide sequence ID" value="NZ_KI535340.1"/>
</dbReference>
<protein>
    <submittedName>
        <fullName evidence="3">Signal peptide protein, YSIRK family</fullName>
    </submittedName>
</protein>
<reference evidence="3" key="1">
    <citation type="submission" date="2013-06" db="EMBL/GenBank/DDBJ databases">
        <authorList>
            <person name="Weinstock G."/>
            <person name="Sodergren E."/>
            <person name="Clifton S."/>
            <person name="Fulton L."/>
            <person name="Fulton B."/>
            <person name="Courtney L."/>
            <person name="Fronick C."/>
            <person name="Harrison M."/>
            <person name="Strong C."/>
            <person name="Farmer C."/>
            <person name="Delahaunty K."/>
            <person name="Markovic C."/>
            <person name="Hall O."/>
            <person name="Minx P."/>
            <person name="Tomlinson C."/>
            <person name="Mitreva M."/>
            <person name="Nelson J."/>
            <person name="Hou S."/>
            <person name="Wollam A."/>
            <person name="Pepin K.H."/>
            <person name="Johnson M."/>
            <person name="Bhonagiri V."/>
            <person name="Nash W.E."/>
            <person name="Warren W."/>
            <person name="Chinwalla A."/>
            <person name="Mardis E.R."/>
            <person name="Wilson R.K."/>
        </authorList>
    </citation>
    <scope>NUCLEOTIDE SEQUENCE [LARGE SCALE GENOMIC DNA]</scope>
    <source>
        <strain evidence="3">ATCC 49176</strain>
    </source>
</reference>
<accession>W1Q5H1</accession>
<dbReference type="eggNOG" id="ENOG5030JME">
    <property type="taxonomic scope" value="Bacteria"/>
</dbReference>
<keyword evidence="2" id="KW-0732">Signal</keyword>
<evidence type="ECO:0000256" key="2">
    <source>
        <dbReference type="SAM" id="SignalP"/>
    </source>
</evidence>
<dbReference type="OrthoDB" id="2138957at2"/>
<name>W1Q5H1_ABIDE</name>
<comment type="caution">
    <text evidence="3">The sequence shown here is derived from an EMBL/GenBank/DDBJ whole genome shotgun (WGS) entry which is preliminary data.</text>
</comment>
<evidence type="ECO:0000256" key="1">
    <source>
        <dbReference type="SAM" id="MobiDB-lite"/>
    </source>
</evidence>
<feature type="compositionally biased region" description="Low complexity" evidence="1">
    <location>
        <begin position="98"/>
        <end position="126"/>
    </location>
</feature>
<organism evidence="3 4">
    <name type="scientific">Abiotrophia defectiva ATCC 49176</name>
    <dbReference type="NCBI Taxonomy" id="592010"/>
    <lineage>
        <taxon>Bacteria</taxon>
        <taxon>Bacillati</taxon>
        <taxon>Bacillota</taxon>
        <taxon>Bacilli</taxon>
        <taxon>Lactobacillales</taxon>
        <taxon>Aerococcaceae</taxon>
        <taxon>Abiotrophia</taxon>
    </lineage>
</organism>
<evidence type="ECO:0000313" key="3">
    <source>
        <dbReference type="EMBL" id="ESK66441.1"/>
    </source>
</evidence>
<proteinExistence type="predicted"/>
<evidence type="ECO:0000313" key="4">
    <source>
        <dbReference type="Proteomes" id="UP000019050"/>
    </source>
</evidence>
<dbReference type="Proteomes" id="UP000019050">
    <property type="component" value="Unassembled WGS sequence"/>
</dbReference>
<dbReference type="AlphaFoldDB" id="W1Q5H1"/>
<feature type="compositionally biased region" description="Polar residues" evidence="1">
    <location>
        <begin position="140"/>
        <end position="167"/>
    </location>
</feature>
<dbReference type="GeneID" id="84816296"/>